<comment type="caution">
    <text evidence="6">The sequence shown here is derived from an EMBL/GenBank/DDBJ whole genome shotgun (WGS) entry which is preliminary data.</text>
</comment>
<feature type="signal peptide" evidence="4">
    <location>
        <begin position="1"/>
        <end position="16"/>
    </location>
</feature>
<evidence type="ECO:0000259" key="5">
    <source>
        <dbReference type="PROSITE" id="PS51670"/>
    </source>
</evidence>
<evidence type="ECO:0000256" key="1">
    <source>
        <dbReference type="ARBA" id="ARBA00022729"/>
    </source>
</evidence>
<dbReference type="AlphaFoldDB" id="A0AA36CQT5"/>
<proteinExistence type="predicted"/>
<evidence type="ECO:0000256" key="4">
    <source>
        <dbReference type="SAM" id="SignalP"/>
    </source>
</evidence>
<gene>
    <name evidence="6" type="ORF">MSPICULIGERA_LOCUS11159</name>
</gene>
<feature type="domain" description="ShKT" evidence="5">
    <location>
        <begin position="65"/>
        <end position="105"/>
    </location>
</feature>
<accession>A0AA36CQT5</accession>
<evidence type="ECO:0000313" key="7">
    <source>
        <dbReference type="Proteomes" id="UP001177023"/>
    </source>
</evidence>
<feature type="chain" id="PRO_5041376547" description="ShKT domain-containing protein" evidence="4">
    <location>
        <begin position="17"/>
        <end position="160"/>
    </location>
</feature>
<dbReference type="PANTHER" id="PTHR46219:SF5">
    <property type="entry name" value="SHKT DOMAIN-CONTAINING PROTEIN"/>
    <property type="match status" value="1"/>
</dbReference>
<evidence type="ECO:0000256" key="3">
    <source>
        <dbReference type="PROSITE-ProRule" id="PRU01005"/>
    </source>
</evidence>
<feature type="non-terminal residue" evidence="6">
    <location>
        <position position="160"/>
    </location>
</feature>
<dbReference type="Proteomes" id="UP001177023">
    <property type="component" value="Unassembled WGS sequence"/>
</dbReference>
<sequence>MLLLFLFAAAFHTVAAQMCTTAGNGPCINGACAVAGDTCATFNGNTVCCPAANILTTRRTTVATCVDKLNPSTGVSDCPKRAYLCQDSTYYAVMTDQCPRTCGRCSGSATTPRSTTCVDKLNPSTGVSDCPNRRAYCTNSAYLSLMRDQCPRTCGFCTAG</sequence>
<reference evidence="6" key="1">
    <citation type="submission" date="2023-06" db="EMBL/GenBank/DDBJ databases">
        <authorList>
            <person name="Delattre M."/>
        </authorList>
    </citation>
    <scope>NUCLEOTIDE SEQUENCE</scope>
    <source>
        <strain evidence="6">AF72</strain>
    </source>
</reference>
<keyword evidence="1 4" id="KW-0732">Signal</keyword>
<feature type="domain" description="ShKT" evidence="5">
    <location>
        <begin position="117"/>
        <end position="157"/>
    </location>
</feature>
<dbReference type="InterPro" id="IPR003582">
    <property type="entry name" value="ShKT_dom"/>
</dbReference>
<name>A0AA36CQT5_9BILA</name>
<organism evidence="6 7">
    <name type="scientific">Mesorhabditis spiculigera</name>
    <dbReference type="NCBI Taxonomy" id="96644"/>
    <lineage>
        <taxon>Eukaryota</taxon>
        <taxon>Metazoa</taxon>
        <taxon>Ecdysozoa</taxon>
        <taxon>Nematoda</taxon>
        <taxon>Chromadorea</taxon>
        <taxon>Rhabditida</taxon>
        <taxon>Rhabditina</taxon>
        <taxon>Rhabditomorpha</taxon>
        <taxon>Rhabditoidea</taxon>
        <taxon>Rhabditidae</taxon>
        <taxon>Mesorhabditinae</taxon>
        <taxon>Mesorhabditis</taxon>
    </lineage>
</organism>
<dbReference type="SMART" id="SM00254">
    <property type="entry name" value="ShKT"/>
    <property type="match status" value="2"/>
</dbReference>
<protein>
    <recommendedName>
        <fullName evidence="5">ShKT domain-containing protein</fullName>
    </recommendedName>
</protein>
<keyword evidence="2" id="KW-1015">Disulfide bond</keyword>
<dbReference type="Pfam" id="PF01549">
    <property type="entry name" value="ShK"/>
    <property type="match status" value="2"/>
</dbReference>
<dbReference type="FunFam" id="1.10.10.1940:FF:000002">
    <property type="entry name" value="PHAryngeal gland Toxin-related"/>
    <property type="match status" value="2"/>
</dbReference>
<comment type="caution">
    <text evidence="3">Lacks conserved residue(s) required for the propagation of feature annotation.</text>
</comment>
<dbReference type="EMBL" id="CATQJA010002606">
    <property type="protein sequence ID" value="CAJ0572781.1"/>
    <property type="molecule type" value="Genomic_DNA"/>
</dbReference>
<evidence type="ECO:0000313" key="6">
    <source>
        <dbReference type="EMBL" id="CAJ0572781.1"/>
    </source>
</evidence>
<evidence type="ECO:0000256" key="2">
    <source>
        <dbReference type="ARBA" id="ARBA00023157"/>
    </source>
</evidence>
<dbReference type="PROSITE" id="PS51670">
    <property type="entry name" value="SHKT"/>
    <property type="match status" value="2"/>
</dbReference>
<keyword evidence="7" id="KW-1185">Reference proteome</keyword>
<dbReference type="Gene3D" id="1.10.10.1940">
    <property type="match status" value="1"/>
</dbReference>
<dbReference type="Gene3D" id="1.10.10.1870">
    <property type="entry name" value="ShTK domain-like"/>
    <property type="match status" value="1"/>
</dbReference>
<dbReference type="PANTHER" id="PTHR46219">
    <property type="entry name" value="PROTEIN CBG11138"/>
    <property type="match status" value="1"/>
</dbReference>